<dbReference type="Pfam" id="PF07179">
    <property type="entry name" value="SseB"/>
    <property type="match status" value="1"/>
</dbReference>
<dbReference type="InterPro" id="IPR009839">
    <property type="entry name" value="SseB_N"/>
</dbReference>
<accession>A0A1X7INB4</accession>
<organism evidence="3 4">
    <name type="scientific">Agreia pratensis</name>
    <dbReference type="NCBI Taxonomy" id="150121"/>
    <lineage>
        <taxon>Bacteria</taxon>
        <taxon>Bacillati</taxon>
        <taxon>Actinomycetota</taxon>
        <taxon>Actinomycetes</taxon>
        <taxon>Micrococcales</taxon>
        <taxon>Microbacteriaceae</taxon>
        <taxon>Agreia</taxon>
    </lineage>
</organism>
<evidence type="ECO:0000256" key="1">
    <source>
        <dbReference type="SAM" id="MobiDB-lite"/>
    </source>
</evidence>
<feature type="compositionally biased region" description="Low complexity" evidence="1">
    <location>
        <begin position="153"/>
        <end position="180"/>
    </location>
</feature>
<dbReference type="Proteomes" id="UP000193244">
    <property type="component" value="Unassembled WGS sequence"/>
</dbReference>
<dbReference type="OrthoDB" id="4963989at2"/>
<evidence type="ECO:0000259" key="2">
    <source>
        <dbReference type="Pfam" id="PF07179"/>
    </source>
</evidence>
<proteinExistence type="predicted"/>
<evidence type="ECO:0000313" key="4">
    <source>
        <dbReference type="Proteomes" id="UP000193244"/>
    </source>
</evidence>
<keyword evidence="4" id="KW-1185">Reference proteome</keyword>
<name>A0A1X7INB4_9MICO</name>
<protein>
    <submittedName>
        <fullName evidence="3">SseB protein N-terminal domain-containing protein</fullName>
    </submittedName>
</protein>
<sequence length="180" mass="18767">MTDSSDSADFDARLAADPVHNELEQALLDGIRGEVRQTVFISAFLTTPVFALSRTETAADATSGFSPLVLSTVGGAPMLPLFTDLARVPAEYLEVAPHTVALTGGRFVASVADEVGMVVNPGHPIGFELSPEALAAIRRDFAESQQAQPPPRIRASAPAPAPRGALRTSAARPAGRGAPR</sequence>
<feature type="domain" description="SseB protein N-terminal" evidence="2">
    <location>
        <begin position="31"/>
        <end position="136"/>
    </location>
</feature>
<dbReference type="RefSeq" id="WP_085482915.1">
    <property type="nucleotide sequence ID" value="NZ_FXAY01000001.1"/>
</dbReference>
<reference evidence="4" key="1">
    <citation type="submission" date="2017-04" db="EMBL/GenBank/DDBJ databases">
        <authorList>
            <person name="Varghese N."/>
            <person name="Submissions S."/>
        </authorList>
    </citation>
    <scope>NUCLEOTIDE SEQUENCE [LARGE SCALE GENOMIC DNA]</scope>
    <source>
        <strain evidence="4">VKM Ac-2510</strain>
    </source>
</reference>
<feature type="region of interest" description="Disordered" evidence="1">
    <location>
        <begin position="140"/>
        <end position="180"/>
    </location>
</feature>
<evidence type="ECO:0000313" key="3">
    <source>
        <dbReference type="EMBL" id="SMG16226.1"/>
    </source>
</evidence>
<gene>
    <name evidence="3" type="ORF">SAMN06296010_0683</name>
</gene>
<dbReference type="EMBL" id="FXAY01000001">
    <property type="protein sequence ID" value="SMG16226.1"/>
    <property type="molecule type" value="Genomic_DNA"/>
</dbReference>
<dbReference type="AlphaFoldDB" id="A0A1X7INB4"/>